<keyword evidence="4" id="KW-1185">Reference proteome</keyword>
<evidence type="ECO:0000313" key="3">
    <source>
        <dbReference type="EMBL" id="MQR99781.1"/>
    </source>
</evidence>
<accession>A0A7X1SRB6</accession>
<proteinExistence type="predicted"/>
<feature type="compositionally biased region" description="Low complexity" evidence="1">
    <location>
        <begin position="64"/>
        <end position="92"/>
    </location>
</feature>
<reference evidence="3 4" key="1">
    <citation type="submission" date="2019-10" db="EMBL/GenBank/DDBJ databases">
        <title>Gluconobacter aidae sp. nov., a novel species of acetic acid bacteria isolated in Thailand.</title>
        <authorList>
            <person name="Yukphan P."/>
            <person name="Charoenyingcharoen P."/>
            <person name="Malimas S."/>
            <person name="Muramatsu Y."/>
            <person name="Nakagawa Y."/>
            <person name="Tanasupawat S."/>
            <person name="Yamada Y."/>
        </authorList>
    </citation>
    <scope>NUCLEOTIDE SEQUENCE [LARGE SCALE GENOMIC DNA]</scope>
    <source>
        <strain evidence="3 4">AC10</strain>
    </source>
</reference>
<gene>
    <name evidence="3" type="ORF">GFJ39_11355</name>
</gene>
<evidence type="ECO:0000256" key="2">
    <source>
        <dbReference type="SAM" id="SignalP"/>
    </source>
</evidence>
<keyword evidence="3" id="KW-0675">Receptor</keyword>
<comment type="caution">
    <text evidence="3">The sequence shown here is derived from an EMBL/GenBank/DDBJ whole genome shotgun (WGS) entry which is preliminary data.</text>
</comment>
<dbReference type="Proteomes" id="UP000432209">
    <property type="component" value="Unassembled WGS sequence"/>
</dbReference>
<evidence type="ECO:0000256" key="1">
    <source>
        <dbReference type="SAM" id="MobiDB-lite"/>
    </source>
</evidence>
<protein>
    <submittedName>
        <fullName evidence="3">TonB-dependent receptor</fullName>
    </submittedName>
</protein>
<feature type="compositionally biased region" description="Basic residues" evidence="1">
    <location>
        <begin position="51"/>
        <end position="63"/>
    </location>
</feature>
<dbReference type="AlphaFoldDB" id="A0A7X1SRB6"/>
<organism evidence="3 4">
    <name type="scientific">Gluconobacter aidae</name>
    <dbReference type="NCBI Taxonomy" id="2662454"/>
    <lineage>
        <taxon>Bacteria</taxon>
        <taxon>Pseudomonadati</taxon>
        <taxon>Pseudomonadota</taxon>
        <taxon>Alphaproteobacteria</taxon>
        <taxon>Acetobacterales</taxon>
        <taxon>Acetobacteraceae</taxon>
        <taxon>Gluconobacter</taxon>
    </lineage>
</organism>
<feature type="signal peptide" evidence="2">
    <location>
        <begin position="1"/>
        <end position="40"/>
    </location>
</feature>
<feature type="chain" id="PRO_5031357231" evidence="2">
    <location>
        <begin position="41"/>
        <end position="133"/>
    </location>
</feature>
<name>A0A7X1SRB6_9PROT</name>
<dbReference type="EMBL" id="WIPH01000032">
    <property type="protein sequence ID" value="MQR99781.1"/>
    <property type="molecule type" value="Genomic_DNA"/>
</dbReference>
<keyword evidence="2" id="KW-0732">Signal</keyword>
<feature type="non-terminal residue" evidence="3">
    <location>
        <position position="133"/>
    </location>
</feature>
<evidence type="ECO:0000313" key="4">
    <source>
        <dbReference type="Proteomes" id="UP000432209"/>
    </source>
</evidence>
<sequence>MTTSVQHSLKRRTPAPRTVVRMFLMAGISYSVLPSVSAHAQTSTTAPAKHVSAHKSAARKKAPAKAATTARTAPVAAPAATAATATATAPATQSNRKVLQQGTEASDAAEVVTVTGTRLSQTRLTNVMAGTSL</sequence>
<feature type="compositionally biased region" description="Polar residues" evidence="1">
    <location>
        <begin position="93"/>
        <end position="104"/>
    </location>
</feature>
<feature type="region of interest" description="Disordered" evidence="1">
    <location>
        <begin position="43"/>
        <end position="106"/>
    </location>
</feature>